<reference evidence="8 10" key="2">
    <citation type="submission" date="2018-06" db="EMBL/GenBank/DDBJ databases">
        <authorList>
            <consortium name="Pathogen Informatics"/>
            <person name="Doyle S."/>
        </authorList>
    </citation>
    <scope>NUCLEOTIDE SEQUENCE [LARGE SCALE GENOMIC DNA]</scope>
    <source>
        <strain evidence="8 10">NCTC11991</strain>
    </source>
</reference>
<keyword evidence="1 8" id="KW-0808">Transferase</keyword>
<dbReference type="Pfam" id="PF13427">
    <property type="entry name" value="AadA_C"/>
    <property type="match status" value="1"/>
</dbReference>
<dbReference type="InterPro" id="IPR043519">
    <property type="entry name" value="NT_sf"/>
</dbReference>
<dbReference type="RefSeq" id="WP_058478423.1">
    <property type="nucleotide sequence ID" value="NZ_CAAAIO010000021.1"/>
</dbReference>
<comment type="catalytic activity">
    <reaction evidence="4">
        <text>streptomycin + ATP = 3''-O-adenylylstreptomycin + diphosphate</text>
        <dbReference type="Rhea" id="RHEA:20245"/>
        <dbReference type="ChEBI" id="CHEBI:30616"/>
        <dbReference type="ChEBI" id="CHEBI:33019"/>
        <dbReference type="ChEBI" id="CHEBI:58007"/>
        <dbReference type="ChEBI" id="CHEBI:58605"/>
        <dbReference type="EC" id="2.7.7.47"/>
    </reaction>
</comment>
<feature type="domain" description="Adenylyltransferase AadA C-terminal" evidence="6">
    <location>
        <begin position="169"/>
        <end position="246"/>
    </location>
</feature>
<evidence type="ECO:0000313" key="8">
    <source>
        <dbReference type="EMBL" id="STY23869.1"/>
    </source>
</evidence>
<dbReference type="AlphaFoldDB" id="A0A378LDM1"/>
<feature type="domain" description="Polymerase nucleotidyl transferase" evidence="5">
    <location>
        <begin position="32"/>
        <end position="72"/>
    </location>
</feature>
<dbReference type="InterPro" id="IPR025184">
    <property type="entry name" value="AadA_C"/>
</dbReference>
<dbReference type="Proteomes" id="UP000054820">
    <property type="component" value="Unassembled WGS sequence"/>
</dbReference>
<evidence type="ECO:0000313" key="9">
    <source>
        <dbReference type="Proteomes" id="UP000054820"/>
    </source>
</evidence>
<accession>A0A378LDM1</accession>
<evidence type="ECO:0000313" key="10">
    <source>
        <dbReference type="Proteomes" id="UP000255110"/>
    </source>
</evidence>
<evidence type="ECO:0000256" key="3">
    <source>
        <dbReference type="ARBA" id="ARBA00035252"/>
    </source>
</evidence>
<gene>
    <name evidence="8" type="primary">grpB_1</name>
    <name evidence="7" type="ORF">Lstg_2909</name>
    <name evidence="8" type="ORF">NCTC11991_02479</name>
</gene>
<protein>
    <recommendedName>
        <fullName evidence="3">Aminoglycoside (3'') (9) adenylyltransferase</fullName>
        <ecNumber evidence="2">2.7.7.47</ecNumber>
    </recommendedName>
</protein>
<name>A0A378LDM1_9GAMM</name>
<dbReference type="SUPFAM" id="SSF81301">
    <property type="entry name" value="Nucleotidyltransferase"/>
    <property type="match status" value="1"/>
</dbReference>
<evidence type="ECO:0000256" key="2">
    <source>
        <dbReference type="ARBA" id="ARBA00035126"/>
    </source>
</evidence>
<sequence length="267" mass="31475">MSYLNFATISPYHDINLILEELSFQINQTLGNKLIGLYLFGSLVYGDFKEGRSDLDLVAIVKQPLNEKDLEQVKKLHRVMGEDYPKWKERVECSYTPIHMLAHVLPPEEPRPYYGGGIFYVDADYGNEWIINNYLLSMQSIPLIGPDFHSLINPIDIIDVQKACIKDLFKEWEPKIHDPEWLSNSHYRSYIVMNLCRIFYTVYWNKTASKTVSAVWIKRTYIQWKELIEAAEAWEYGKTMSYKNEVIDFIKFIVNEIKKTELYECMQ</sequence>
<organism evidence="8 10">
    <name type="scientific">Legionella steigerwaltii</name>
    <dbReference type="NCBI Taxonomy" id="460"/>
    <lineage>
        <taxon>Bacteria</taxon>
        <taxon>Pseudomonadati</taxon>
        <taxon>Pseudomonadota</taxon>
        <taxon>Gammaproteobacteria</taxon>
        <taxon>Legionellales</taxon>
        <taxon>Legionellaceae</taxon>
        <taxon>Legionella</taxon>
    </lineage>
</organism>
<dbReference type="EMBL" id="LNYZ01000030">
    <property type="protein sequence ID" value="KTD71701.1"/>
    <property type="molecule type" value="Genomic_DNA"/>
</dbReference>
<evidence type="ECO:0000259" key="6">
    <source>
        <dbReference type="Pfam" id="PF13427"/>
    </source>
</evidence>
<dbReference type="Proteomes" id="UP000255110">
    <property type="component" value="Unassembled WGS sequence"/>
</dbReference>
<dbReference type="EC" id="2.7.7.47" evidence="2"/>
<reference evidence="7 9" key="1">
    <citation type="submission" date="2015-11" db="EMBL/GenBank/DDBJ databases">
        <title>Genomic analysis of 38 Legionella species identifies large and diverse effector repertoires.</title>
        <authorList>
            <person name="Burstein D."/>
            <person name="Amaro F."/>
            <person name="Zusman T."/>
            <person name="Lifshitz Z."/>
            <person name="Cohen O."/>
            <person name="Gilbert J.A."/>
            <person name="Pupko T."/>
            <person name="Shuman H.A."/>
            <person name="Segal G."/>
        </authorList>
    </citation>
    <scope>NUCLEOTIDE SEQUENCE [LARGE SCALE GENOMIC DNA]</scope>
    <source>
        <strain evidence="7 9">SC-18-C9</strain>
    </source>
</reference>
<dbReference type="CDD" id="cd05403">
    <property type="entry name" value="NT_KNTase_like"/>
    <property type="match status" value="1"/>
</dbReference>
<evidence type="ECO:0000256" key="4">
    <source>
        <dbReference type="ARBA" id="ARBA00048566"/>
    </source>
</evidence>
<proteinExistence type="predicted"/>
<dbReference type="InterPro" id="IPR002934">
    <property type="entry name" value="Polymerase_NTP_transf_dom"/>
</dbReference>
<dbReference type="Gene3D" id="3.30.460.10">
    <property type="entry name" value="Beta Polymerase, domain 2"/>
    <property type="match status" value="1"/>
</dbReference>
<evidence type="ECO:0000256" key="1">
    <source>
        <dbReference type="ARBA" id="ARBA00022679"/>
    </source>
</evidence>
<dbReference type="STRING" id="460.Lstg_2909"/>
<dbReference type="Pfam" id="PF01909">
    <property type="entry name" value="NTP_transf_2"/>
    <property type="match status" value="1"/>
</dbReference>
<dbReference type="GO" id="GO:0009012">
    <property type="term" value="F:aminoglycoside 3''-adenylyltransferase activity"/>
    <property type="evidence" value="ECO:0007669"/>
    <property type="project" value="UniProtKB-EC"/>
</dbReference>
<evidence type="ECO:0000313" key="7">
    <source>
        <dbReference type="EMBL" id="KTD71701.1"/>
    </source>
</evidence>
<dbReference type="OrthoDB" id="5643411at2"/>
<keyword evidence="9" id="KW-1185">Reference proteome</keyword>
<dbReference type="EMBL" id="UGOY01000001">
    <property type="protein sequence ID" value="STY23869.1"/>
    <property type="molecule type" value="Genomic_DNA"/>
</dbReference>
<evidence type="ECO:0000259" key="5">
    <source>
        <dbReference type="Pfam" id="PF01909"/>
    </source>
</evidence>